<evidence type="ECO:0000313" key="2">
    <source>
        <dbReference type="EMBL" id="GAA1755745.1"/>
    </source>
</evidence>
<gene>
    <name evidence="2" type="ORF">GCM10009681_28590</name>
</gene>
<evidence type="ECO:0000313" key="3">
    <source>
        <dbReference type="Proteomes" id="UP001500655"/>
    </source>
</evidence>
<keyword evidence="1" id="KW-0472">Membrane</keyword>
<reference evidence="3" key="1">
    <citation type="journal article" date="2019" name="Int. J. Syst. Evol. Microbiol.">
        <title>The Global Catalogue of Microorganisms (GCM) 10K type strain sequencing project: providing services to taxonomists for standard genome sequencing and annotation.</title>
        <authorList>
            <consortium name="The Broad Institute Genomics Platform"/>
            <consortium name="The Broad Institute Genome Sequencing Center for Infectious Disease"/>
            <person name="Wu L."/>
            <person name="Ma J."/>
        </authorList>
    </citation>
    <scope>NUCLEOTIDE SEQUENCE [LARGE SCALE GENOMIC DNA]</scope>
    <source>
        <strain evidence="3">JCM 13249</strain>
    </source>
</reference>
<keyword evidence="1" id="KW-1133">Transmembrane helix</keyword>
<comment type="caution">
    <text evidence="2">The sequence shown here is derived from an EMBL/GenBank/DDBJ whole genome shotgun (WGS) entry which is preliminary data.</text>
</comment>
<dbReference type="RefSeq" id="WP_344081659.1">
    <property type="nucleotide sequence ID" value="NZ_BAAALS010000012.1"/>
</dbReference>
<keyword evidence="1" id="KW-0812">Transmembrane</keyword>
<dbReference type="EMBL" id="BAAALS010000012">
    <property type="protein sequence ID" value="GAA1755745.1"/>
    <property type="molecule type" value="Genomic_DNA"/>
</dbReference>
<name>A0ABN2KGT0_9ACTN</name>
<protein>
    <submittedName>
        <fullName evidence="2">Uncharacterized protein</fullName>
    </submittedName>
</protein>
<feature type="transmembrane region" description="Helical" evidence="1">
    <location>
        <begin position="21"/>
        <end position="39"/>
    </location>
</feature>
<sequence>MYGWIWRKLPFGLPGKLTGSVLLVIVAVAILWFWVFPAVEPLLPFDDVQVSQTDGVVPAPSSPPPVSPSHR</sequence>
<evidence type="ECO:0000256" key="1">
    <source>
        <dbReference type="SAM" id="Phobius"/>
    </source>
</evidence>
<organism evidence="2 3">
    <name type="scientific">Luedemannella helvata</name>
    <dbReference type="NCBI Taxonomy" id="349315"/>
    <lineage>
        <taxon>Bacteria</taxon>
        <taxon>Bacillati</taxon>
        <taxon>Actinomycetota</taxon>
        <taxon>Actinomycetes</taxon>
        <taxon>Micromonosporales</taxon>
        <taxon>Micromonosporaceae</taxon>
        <taxon>Luedemannella</taxon>
    </lineage>
</organism>
<keyword evidence="3" id="KW-1185">Reference proteome</keyword>
<accession>A0ABN2KGT0</accession>
<dbReference type="Proteomes" id="UP001500655">
    <property type="component" value="Unassembled WGS sequence"/>
</dbReference>
<proteinExistence type="predicted"/>